<gene>
    <name evidence="7" type="ORF">HS1_002360</name>
</gene>
<dbReference type="GO" id="GO:0005886">
    <property type="term" value="C:plasma membrane"/>
    <property type="evidence" value="ECO:0007669"/>
    <property type="project" value="TreeGrafter"/>
</dbReference>
<feature type="transmembrane region" description="Helical" evidence="5">
    <location>
        <begin position="6"/>
        <end position="23"/>
    </location>
</feature>
<evidence type="ECO:0000256" key="4">
    <source>
        <dbReference type="ARBA" id="ARBA00023136"/>
    </source>
</evidence>
<evidence type="ECO:0000313" key="7">
    <source>
        <dbReference type="EMBL" id="AMM42142.1"/>
    </source>
</evidence>
<dbReference type="AlphaFoldDB" id="A0A7U4QMM8"/>
<proteinExistence type="predicted"/>
<dbReference type="EMBL" id="CP013015">
    <property type="protein sequence ID" value="AMM42142.1"/>
    <property type="molecule type" value="Genomic_DNA"/>
</dbReference>
<dbReference type="Proteomes" id="UP000070560">
    <property type="component" value="Chromosome"/>
</dbReference>
<evidence type="ECO:0000256" key="1">
    <source>
        <dbReference type="ARBA" id="ARBA00004141"/>
    </source>
</evidence>
<protein>
    <submittedName>
        <fullName evidence="7">Cation transporter</fullName>
    </submittedName>
</protein>
<dbReference type="InterPro" id="IPR044880">
    <property type="entry name" value="NCX_ion-bd_dom_sf"/>
</dbReference>
<dbReference type="Pfam" id="PF01699">
    <property type="entry name" value="Na_Ca_ex"/>
    <property type="match status" value="2"/>
</dbReference>
<feature type="transmembrane region" description="Helical" evidence="5">
    <location>
        <begin position="73"/>
        <end position="98"/>
    </location>
</feature>
<keyword evidence="3 5" id="KW-1133">Transmembrane helix</keyword>
<name>A0A7U4QMM8_DESA2</name>
<evidence type="ECO:0000256" key="2">
    <source>
        <dbReference type="ARBA" id="ARBA00022692"/>
    </source>
</evidence>
<evidence type="ECO:0000256" key="5">
    <source>
        <dbReference type="SAM" id="Phobius"/>
    </source>
</evidence>
<comment type="subcellular location">
    <subcellularLocation>
        <location evidence="1">Membrane</location>
        <topology evidence="1">Multi-pass membrane protein</topology>
    </subcellularLocation>
</comment>
<feature type="transmembrane region" description="Helical" evidence="5">
    <location>
        <begin position="180"/>
        <end position="199"/>
    </location>
</feature>
<dbReference type="Gene3D" id="1.20.1420.30">
    <property type="entry name" value="NCX, central ion-binding region"/>
    <property type="match status" value="1"/>
</dbReference>
<dbReference type="GO" id="GO:0006874">
    <property type="term" value="P:intracellular calcium ion homeostasis"/>
    <property type="evidence" value="ECO:0007669"/>
    <property type="project" value="TreeGrafter"/>
</dbReference>
<feature type="transmembrane region" description="Helical" evidence="5">
    <location>
        <begin position="135"/>
        <end position="159"/>
    </location>
</feature>
<keyword evidence="4 5" id="KW-0472">Membrane</keyword>
<reference evidence="7 8" key="1">
    <citation type="submission" date="2015-10" db="EMBL/GenBank/DDBJ databases">
        <title>Candidatus Desulfofervidus auxilii, a hydrogenotrophic sulfate-reducing bacterium involved in the thermophilic anaerobic oxidation of methane.</title>
        <authorList>
            <person name="Krukenberg V."/>
            <person name="Richter M."/>
            <person name="Wegener G."/>
        </authorList>
    </citation>
    <scope>NUCLEOTIDE SEQUENCE [LARGE SCALE GENOMIC DNA]</scope>
    <source>
        <strain evidence="7 8">HS1</strain>
    </source>
</reference>
<dbReference type="InterPro" id="IPR004481">
    <property type="entry name" value="K/Na/Ca-exchanger"/>
</dbReference>
<dbReference type="GO" id="GO:0005262">
    <property type="term" value="F:calcium channel activity"/>
    <property type="evidence" value="ECO:0007669"/>
    <property type="project" value="TreeGrafter"/>
</dbReference>
<accession>A0A7U4QMM8</accession>
<evidence type="ECO:0000259" key="6">
    <source>
        <dbReference type="Pfam" id="PF01699"/>
    </source>
</evidence>
<keyword evidence="8" id="KW-1185">Reference proteome</keyword>
<feature type="domain" description="Sodium/calcium exchanger membrane region" evidence="6">
    <location>
        <begin position="8"/>
        <end position="157"/>
    </location>
</feature>
<keyword evidence="2 5" id="KW-0812">Transmembrane</keyword>
<feature type="transmembrane region" description="Helical" evidence="5">
    <location>
        <begin position="304"/>
        <end position="326"/>
    </location>
</feature>
<dbReference type="RefSeq" id="WP_066065800.1">
    <property type="nucleotide sequence ID" value="NZ_CP013015.1"/>
</dbReference>
<feature type="transmembrane region" description="Helical" evidence="5">
    <location>
        <begin position="43"/>
        <end position="67"/>
    </location>
</feature>
<evidence type="ECO:0000256" key="3">
    <source>
        <dbReference type="ARBA" id="ARBA00022989"/>
    </source>
</evidence>
<dbReference type="OrthoDB" id="9794225at2"/>
<dbReference type="InterPro" id="IPR004837">
    <property type="entry name" value="NaCa_Exmemb"/>
</dbReference>
<feature type="domain" description="Sodium/calcium exchanger membrane region" evidence="6">
    <location>
        <begin position="184"/>
        <end position="324"/>
    </location>
</feature>
<dbReference type="PANTHER" id="PTHR10846:SF8">
    <property type="entry name" value="INNER MEMBRANE PROTEIN YRBG"/>
    <property type="match status" value="1"/>
</dbReference>
<feature type="transmembrane region" description="Helical" evidence="5">
    <location>
        <begin position="279"/>
        <end position="297"/>
    </location>
</feature>
<sequence length="327" mass="35834">MSNSLFLLWLQFFICSIFIFIAGTRLSLNADIIAEKMGLSKSWIGILLLAPITSGPEAFNGLSAVLWVKAPDIAIGGILGSCVCNLFILALLGLTIGLGLSLVQIKNNHFLSISFGILMLAVAGVNILLGQHLAFGWISGGSLILFFLYPLAMFFIYKAERLIEQKKLNENYRDISLSHAFKNFALNAFIILIAATWLPKVGNDLAVATSLGQTFVGSIFIAISTSLPEAVVSFSAFKFSIDMAIGNILGSNITDLFFLPIYDVIFLKGPIFAFSHQNQLLNVISAIIMTAIFGLMLKFQKPLLVILGNLTMILIYFLNLSILYYLR</sequence>
<evidence type="ECO:0000313" key="8">
    <source>
        <dbReference type="Proteomes" id="UP000070560"/>
    </source>
</evidence>
<organism evidence="7 8">
    <name type="scientific">Desulfofervidus auxilii</name>
    <dbReference type="NCBI Taxonomy" id="1621989"/>
    <lineage>
        <taxon>Bacteria</taxon>
        <taxon>Pseudomonadati</taxon>
        <taxon>Thermodesulfobacteriota</taxon>
        <taxon>Candidatus Desulfofervidia</taxon>
        <taxon>Candidatus Desulfofervidales</taxon>
        <taxon>Candidatus Desulfofervidaceae</taxon>
        <taxon>Candidatus Desulfofervidus</taxon>
    </lineage>
</organism>
<dbReference type="GO" id="GO:0008273">
    <property type="term" value="F:calcium, potassium:sodium antiporter activity"/>
    <property type="evidence" value="ECO:0007669"/>
    <property type="project" value="TreeGrafter"/>
</dbReference>
<dbReference type="KEGG" id="daw:HS1_002360"/>
<feature type="transmembrane region" description="Helical" evidence="5">
    <location>
        <begin position="239"/>
        <end position="259"/>
    </location>
</feature>
<feature type="transmembrane region" description="Helical" evidence="5">
    <location>
        <begin position="110"/>
        <end position="129"/>
    </location>
</feature>
<feature type="transmembrane region" description="Helical" evidence="5">
    <location>
        <begin position="205"/>
        <end position="227"/>
    </location>
</feature>
<dbReference type="PANTHER" id="PTHR10846">
    <property type="entry name" value="SODIUM/POTASSIUM/CALCIUM EXCHANGER"/>
    <property type="match status" value="1"/>
</dbReference>